<feature type="domain" description="Phospholipase/carboxylesterase/thioesterase" evidence="3">
    <location>
        <begin position="103"/>
        <end position="217"/>
    </location>
</feature>
<feature type="chain" id="PRO_5002002447" evidence="2">
    <location>
        <begin position="23"/>
        <end position="234"/>
    </location>
</feature>
<dbReference type="EMBL" id="JRLV01000007">
    <property type="protein sequence ID" value="KGO81604.1"/>
    <property type="molecule type" value="Genomic_DNA"/>
</dbReference>
<dbReference type="InterPro" id="IPR050955">
    <property type="entry name" value="Plant_Biomass_Hydrol_Est"/>
</dbReference>
<keyword evidence="5" id="KW-1185">Reference proteome</keyword>
<evidence type="ECO:0000256" key="1">
    <source>
        <dbReference type="ARBA" id="ARBA00022729"/>
    </source>
</evidence>
<sequence>MKSLLKAAVIALFINVPSFAQKTEEGSFSIKIKQEKQLDYLLYKPQDTNGAKPLIVFLHGSGERGNDLEKVKVHGPFKYLKTHELDAYVLAPQCPEGEYWNSEALYSLIKSIQKANDIDSSRIYLTGLSMGGWGAWNLAFAHPDMFAALVPIAGFVDRVPMIENCKVKDIPIRIFHGLLDNVVDVSYSEIIYKKLKPCCKDIKLTIFDDANHDSWTRVYDNPEIYEWMLKQKKQ</sequence>
<dbReference type="PANTHER" id="PTHR43037">
    <property type="entry name" value="UNNAMED PRODUCT-RELATED"/>
    <property type="match status" value="1"/>
</dbReference>
<protein>
    <submittedName>
        <fullName evidence="4">Phospholipase</fullName>
    </submittedName>
</protein>
<dbReference type="SUPFAM" id="SSF53474">
    <property type="entry name" value="alpha/beta-Hydrolases"/>
    <property type="match status" value="1"/>
</dbReference>
<dbReference type="Proteomes" id="UP000030129">
    <property type="component" value="Unassembled WGS sequence"/>
</dbReference>
<dbReference type="STRING" id="1406840.Q763_08155"/>
<evidence type="ECO:0000313" key="4">
    <source>
        <dbReference type="EMBL" id="KGO81604.1"/>
    </source>
</evidence>
<comment type="caution">
    <text evidence="4">The sequence shown here is derived from an EMBL/GenBank/DDBJ whole genome shotgun (WGS) entry which is preliminary data.</text>
</comment>
<dbReference type="RefSeq" id="WP_035132983.1">
    <property type="nucleotide sequence ID" value="NZ_JRLV01000007.1"/>
</dbReference>
<dbReference type="PANTHER" id="PTHR43037:SF1">
    <property type="entry name" value="BLL1128 PROTEIN"/>
    <property type="match status" value="1"/>
</dbReference>
<dbReference type="GO" id="GO:0016787">
    <property type="term" value="F:hydrolase activity"/>
    <property type="evidence" value="ECO:0007669"/>
    <property type="project" value="InterPro"/>
</dbReference>
<dbReference type="Gene3D" id="3.40.50.1820">
    <property type="entry name" value="alpha/beta hydrolase"/>
    <property type="match status" value="1"/>
</dbReference>
<dbReference type="Pfam" id="PF02230">
    <property type="entry name" value="Abhydrolase_2"/>
    <property type="match status" value="1"/>
</dbReference>
<dbReference type="InterPro" id="IPR029058">
    <property type="entry name" value="AB_hydrolase_fold"/>
</dbReference>
<evidence type="ECO:0000259" key="3">
    <source>
        <dbReference type="Pfam" id="PF02230"/>
    </source>
</evidence>
<accession>A0A0A2LNV6</accession>
<evidence type="ECO:0000313" key="5">
    <source>
        <dbReference type="Proteomes" id="UP000030129"/>
    </source>
</evidence>
<reference evidence="4 5" key="1">
    <citation type="submission" date="2013-09" db="EMBL/GenBank/DDBJ databases">
        <authorList>
            <person name="Zeng Z."/>
            <person name="Chen C."/>
        </authorList>
    </citation>
    <scope>NUCLEOTIDE SEQUENCE [LARGE SCALE GENOMIC DNA]</scope>
    <source>
        <strain evidence="4 5">F44-8</strain>
    </source>
</reference>
<feature type="signal peptide" evidence="2">
    <location>
        <begin position="1"/>
        <end position="22"/>
    </location>
</feature>
<name>A0A0A2LNV6_9FLAO</name>
<evidence type="ECO:0000256" key="2">
    <source>
        <dbReference type="SAM" id="SignalP"/>
    </source>
</evidence>
<gene>
    <name evidence="4" type="ORF">Q763_08155</name>
</gene>
<keyword evidence="1 2" id="KW-0732">Signal</keyword>
<organism evidence="4 5">
    <name type="scientific">Flavobacterium beibuense F44-8</name>
    <dbReference type="NCBI Taxonomy" id="1406840"/>
    <lineage>
        <taxon>Bacteria</taxon>
        <taxon>Pseudomonadati</taxon>
        <taxon>Bacteroidota</taxon>
        <taxon>Flavobacteriia</taxon>
        <taxon>Flavobacteriales</taxon>
        <taxon>Flavobacteriaceae</taxon>
        <taxon>Flavobacterium</taxon>
    </lineage>
</organism>
<dbReference type="InterPro" id="IPR003140">
    <property type="entry name" value="PLipase/COase/thioEstase"/>
</dbReference>
<proteinExistence type="predicted"/>
<dbReference type="AlphaFoldDB" id="A0A0A2LNV6"/>
<dbReference type="eggNOG" id="COG4099">
    <property type="taxonomic scope" value="Bacteria"/>
</dbReference>